<evidence type="ECO:0000313" key="11">
    <source>
        <dbReference type="Proteomes" id="UP000288805"/>
    </source>
</evidence>
<dbReference type="GO" id="GO:0008017">
    <property type="term" value="F:microtubule binding"/>
    <property type="evidence" value="ECO:0007669"/>
    <property type="project" value="InterPro"/>
</dbReference>
<dbReference type="AlphaFoldDB" id="A0A438BZC5"/>
<evidence type="ECO:0000313" key="10">
    <source>
        <dbReference type="EMBL" id="RVW16309.1"/>
    </source>
</evidence>
<dbReference type="PRINTS" id="PR00380">
    <property type="entry name" value="KINESINHEAVY"/>
</dbReference>
<dbReference type="InterPro" id="IPR036961">
    <property type="entry name" value="Kinesin_motor_dom_sf"/>
</dbReference>
<gene>
    <name evidence="10" type="primary">KIN14J</name>
    <name evidence="10" type="ORF">CK203_067711</name>
</gene>
<dbReference type="PROSITE" id="PS00411">
    <property type="entry name" value="KINESIN_MOTOR_1"/>
    <property type="match status" value="1"/>
</dbReference>
<dbReference type="GO" id="GO:0005874">
    <property type="term" value="C:microtubule"/>
    <property type="evidence" value="ECO:0007669"/>
    <property type="project" value="UniProtKB-KW"/>
</dbReference>
<protein>
    <recommendedName>
        <fullName evidence="6">Kinesin-like protein</fullName>
    </recommendedName>
</protein>
<dbReference type="Gene3D" id="3.40.850.10">
    <property type="entry name" value="Kinesin motor domain"/>
    <property type="match status" value="1"/>
</dbReference>
<dbReference type="EMBL" id="QGNW01002589">
    <property type="protein sequence ID" value="RVW16309.1"/>
    <property type="molecule type" value="Genomic_DNA"/>
</dbReference>
<dbReference type="InterPro" id="IPR027640">
    <property type="entry name" value="Kinesin-like_fam"/>
</dbReference>
<feature type="domain" description="Kinesin motor" evidence="9">
    <location>
        <begin position="345"/>
        <end position="698"/>
    </location>
</feature>
<keyword evidence="7" id="KW-0175">Coiled coil</keyword>
<dbReference type="GO" id="GO:0005524">
    <property type="term" value="F:ATP binding"/>
    <property type="evidence" value="ECO:0007669"/>
    <property type="project" value="UniProtKB-UniRule"/>
</dbReference>
<dbReference type="SUPFAM" id="SSF52540">
    <property type="entry name" value="P-loop containing nucleoside triphosphate hydrolases"/>
    <property type="match status" value="1"/>
</dbReference>
<dbReference type="InterPro" id="IPR001752">
    <property type="entry name" value="Kinesin_motor_dom"/>
</dbReference>
<dbReference type="GO" id="GO:0003777">
    <property type="term" value="F:microtubule motor activity"/>
    <property type="evidence" value="ECO:0007669"/>
    <property type="project" value="InterPro"/>
</dbReference>
<sequence>MDAVLQCLQTLRAHFNFNIGGENIRNYSRKKWNLCEVECLEGFDRSQGDASSHGEHSDEFVEERRNSLDSKFQHVLRRSVFSEPLAASIHHVGHRFQEGFQLKQGGYADFPAAKISELVEQKSLENTPTHLLFSILINILDGSIERKNGDVPHRVAFLLRKIIQEIEQRISTQAENLKNQNNLYKAREEKYQSRIRVLETLATGTTEENRVVMHQLQQIKIENTKIEERKKLEEQDVDRLMKEKDHSKKKVKELEAFSESKSRRWKRKELRYQNFVDSQFGALQELRVASDSIKREVLKTHRTYSEEFNYLGMKLKGLTEAAENYHMVLEENRRLYNEVQDLKGNIRVYCRIRPFLPGQSEKYTTIEYIGENGELVIVNPAKQGKDSRRLFKFNKVFSPAATQEEVFLDTQPLIRSVLDGYNVCIFAYGQTGSGKTYTMTGPDVSSKVDWGVNYRALNDLFHISQSRKSSIMYEVGVQMVEIYNEQVRDLLSSDGSQKRYPFLQFNTCFKFICEVSVTVGFLTLLLDWITTQPNGLAVPDASMHPVKSTADVLELMNIGLMNRAVGATALNERSSRSHSILTVHVRGLDLETDAVLRGSLHLVDLAGSERVLRSEATGERLREAQHINKSLSALGDVIFALAQKSPHVPYRNSKLTQVLQSSLGGQAKTLMFVQLNPDVDSYSETISTLKFAERVSGVELGAARSNKEGRDVRELMEQVAFLRDSNAKKDLEIEQLQQVNVNSTSGKRGMNSLRYGSSSPRRHSIGASRQSHRLPQGKGSGLVQKAASDLDNCSEYSDKHSEAGSLPSIDDFRHKECFAQSKLAGGDVGQNFTEDIELLGFGDADSEERLSDISDGGLSMGTETDGSISSIVEFTLFPEAVKPAENTEKIEK</sequence>
<keyword evidence="2 5" id="KW-0547">Nucleotide-binding</keyword>
<dbReference type="PANTHER" id="PTHR47972">
    <property type="entry name" value="KINESIN-LIKE PROTEIN KLP-3"/>
    <property type="match status" value="1"/>
</dbReference>
<keyword evidence="4 5" id="KW-0505">Motor protein</keyword>
<evidence type="ECO:0000256" key="6">
    <source>
        <dbReference type="RuleBase" id="RU000394"/>
    </source>
</evidence>
<organism evidence="10 11">
    <name type="scientific">Vitis vinifera</name>
    <name type="common">Grape</name>
    <dbReference type="NCBI Taxonomy" id="29760"/>
    <lineage>
        <taxon>Eukaryota</taxon>
        <taxon>Viridiplantae</taxon>
        <taxon>Streptophyta</taxon>
        <taxon>Embryophyta</taxon>
        <taxon>Tracheophyta</taxon>
        <taxon>Spermatophyta</taxon>
        <taxon>Magnoliopsida</taxon>
        <taxon>eudicotyledons</taxon>
        <taxon>Gunneridae</taxon>
        <taxon>Pentapetalae</taxon>
        <taxon>rosids</taxon>
        <taxon>Vitales</taxon>
        <taxon>Vitaceae</taxon>
        <taxon>Viteae</taxon>
        <taxon>Vitis</taxon>
    </lineage>
</organism>
<accession>A0A438BZC5</accession>
<dbReference type="InterPro" id="IPR019821">
    <property type="entry name" value="Kinesin_motor_CS"/>
</dbReference>
<evidence type="ECO:0000259" key="9">
    <source>
        <dbReference type="PROSITE" id="PS50067"/>
    </source>
</evidence>
<evidence type="ECO:0000256" key="3">
    <source>
        <dbReference type="ARBA" id="ARBA00022840"/>
    </source>
</evidence>
<dbReference type="Proteomes" id="UP000288805">
    <property type="component" value="Unassembled WGS sequence"/>
</dbReference>
<keyword evidence="6" id="KW-0493">Microtubule</keyword>
<feature type="region of interest" description="Disordered" evidence="8">
    <location>
        <begin position="742"/>
        <end position="785"/>
    </location>
</feature>
<evidence type="ECO:0000256" key="1">
    <source>
        <dbReference type="ARBA" id="ARBA00010899"/>
    </source>
</evidence>
<feature type="binding site" evidence="5">
    <location>
        <begin position="429"/>
        <end position="436"/>
    </location>
    <ligand>
        <name>ATP</name>
        <dbReference type="ChEBI" id="CHEBI:30616"/>
    </ligand>
</feature>
<keyword evidence="3 5" id="KW-0067">ATP-binding</keyword>
<evidence type="ECO:0000256" key="5">
    <source>
        <dbReference type="PROSITE-ProRule" id="PRU00283"/>
    </source>
</evidence>
<evidence type="ECO:0000256" key="4">
    <source>
        <dbReference type="ARBA" id="ARBA00023175"/>
    </source>
</evidence>
<dbReference type="SMART" id="SM00129">
    <property type="entry name" value="KISc"/>
    <property type="match status" value="1"/>
</dbReference>
<proteinExistence type="inferred from homology"/>
<reference evidence="10 11" key="1">
    <citation type="journal article" date="2018" name="PLoS Genet.">
        <title>Population sequencing reveals clonal diversity and ancestral inbreeding in the grapevine cultivar Chardonnay.</title>
        <authorList>
            <person name="Roach M.J."/>
            <person name="Johnson D.L."/>
            <person name="Bohlmann J."/>
            <person name="van Vuuren H.J."/>
            <person name="Jones S.J."/>
            <person name="Pretorius I.S."/>
            <person name="Schmidt S.A."/>
            <person name="Borneman A.R."/>
        </authorList>
    </citation>
    <scope>NUCLEOTIDE SEQUENCE [LARGE SCALE GENOMIC DNA]</scope>
    <source>
        <strain evidence="11">cv. Chardonnay</strain>
        <tissue evidence="10">Leaf</tissue>
    </source>
</reference>
<dbReference type="PANTHER" id="PTHR47972:SF14">
    <property type="entry name" value="KINESIN-LIKE PROTEIN KIN-14J"/>
    <property type="match status" value="1"/>
</dbReference>
<dbReference type="PROSITE" id="PS50067">
    <property type="entry name" value="KINESIN_MOTOR_2"/>
    <property type="match status" value="1"/>
</dbReference>
<dbReference type="FunFam" id="3.40.850.10:FF:000178">
    <property type="entry name" value="Kinesin-related protein3"/>
    <property type="match status" value="1"/>
</dbReference>
<evidence type="ECO:0000256" key="7">
    <source>
        <dbReference type="SAM" id="Coils"/>
    </source>
</evidence>
<comment type="similarity">
    <text evidence="1">Belongs to the TRAFAC class myosin-kinesin ATPase superfamily. Kinesin family. KIN-14 subfamily.</text>
</comment>
<feature type="coiled-coil region" evidence="7">
    <location>
        <begin position="163"/>
        <end position="257"/>
    </location>
</feature>
<dbReference type="FunFam" id="3.40.850.10:FF:000111">
    <property type="entry name" value="p-loop nucleoside triphosphate hydrolase superfamily protein with CH (Calponin Homology) domain"/>
    <property type="match status" value="1"/>
</dbReference>
<dbReference type="InterPro" id="IPR027417">
    <property type="entry name" value="P-loop_NTPase"/>
</dbReference>
<dbReference type="GO" id="GO:0007018">
    <property type="term" value="P:microtubule-based movement"/>
    <property type="evidence" value="ECO:0007669"/>
    <property type="project" value="InterPro"/>
</dbReference>
<name>A0A438BZC5_VITVI</name>
<dbReference type="Pfam" id="PF00225">
    <property type="entry name" value="Kinesin"/>
    <property type="match status" value="1"/>
</dbReference>
<evidence type="ECO:0000256" key="2">
    <source>
        <dbReference type="ARBA" id="ARBA00022741"/>
    </source>
</evidence>
<comment type="caution">
    <text evidence="10">The sequence shown here is derived from an EMBL/GenBank/DDBJ whole genome shotgun (WGS) entry which is preliminary data.</text>
</comment>
<evidence type="ECO:0000256" key="8">
    <source>
        <dbReference type="SAM" id="MobiDB-lite"/>
    </source>
</evidence>